<comment type="caution">
    <text evidence="2">The sequence shown here is derived from an EMBL/GenBank/DDBJ whole genome shotgun (WGS) entry which is preliminary data.</text>
</comment>
<evidence type="ECO:0000313" key="3">
    <source>
        <dbReference type="Proteomes" id="UP000516437"/>
    </source>
</evidence>
<reference evidence="2 3" key="1">
    <citation type="journal article" date="2019" name="Plant Biotechnol. J.">
        <title>The red bayberry genome and genetic basis of sex determination.</title>
        <authorList>
            <person name="Jia H.M."/>
            <person name="Jia H.J."/>
            <person name="Cai Q.L."/>
            <person name="Wang Y."/>
            <person name="Zhao H.B."/>
            <person name="Yang W.F."/>
            <person name="Wang G.Y."/>
            <person name="Li Y.H."/>
            <person name="Zhan D.L."/>
            <person name="Shen Y.T."/>
            <person name="Niu Q.F."/>
            <person name="Chang L."/>
            <person name="Qiu J."/>
            <person name="Zhao L."/>
            <person name="Xie H.B."/>
            <person name="Fu W.Y."/>
            <person name="Jin J."/>
            <person name="Li X.W."/>
            <person name="Jiao Y."/>
            <person name="Zhou C.C."/>
            <person name="Tu T."/>
            <person name="Chai C.Y."/>
            <person name="Gao J.L."/>
            <person name="Fan L.J."/>
            <person name="van de Weg E."/>
            <person name="Wang J.Y."/>
            <person name="Gao Z.S."/>
        </authorList>
    </citation>
    <scope>NUCLEOTIDE SEQUENCE [LARGE SCALE GENOMIC DNA]</scope>
    <source>
        <tissue evidence="2">Leaves</tissue>
    </source>
</reference>
<evidence type="ECO:0000313" key="2">
    <source>
        <dbReference type="EMBL" id="KAB1228298.1"/>
    </source>
</evidence>
<dbReference type="Gene3D" id="3.30.420.10">
    <property type="entry name" value="Ribonuclease H-like superfamily/Ribonuclease H"/>
    <property type="match status" value="1"/>
</dbReference>
<proteinExistence type="predicted"/>
<dbReference type="EMBL" id="RXIC02000004">
    <property type="protein sequence ID" value="KAB1228298.1"/>
    <property type="molecule type" value="Genomic_DNA"/>
</dbReference>
<accession>A0A6A1WXA9</accession>
<dbReference type="InterPro" id="IPR036397">
    <property type="entry name" value="RNaseH_sf"/>
</dbReference>
<sequence length="103" mass="11500">MAADSNCSHVIIEGDSQILVNQVLSVNRPSMWLIAGEVDTMRNLLREYGGWQILWTPRAGNSMAHRLAQWGLHLGRVGVVPITDVPTEIISCDDSDMQSRREL</sequence>
<organism evidence="2 3">
    <name type="scientific">Morella rubra</name>
    <name type="common">Chinese bayberry</name>
    <dbReference type="NCBI Taxonomy" id="262757"/>
    <lineage>
        <taxon>Eukaryota</taxon>
        <taxon>Viridiplantae</taxon>
        <taxon>Streptophyta</taxon>
        <taxon>Embryophyta</taxon>
        <taxon>Tracheophyta</taxon>
        <taxon>Spermatophyta</taxon>
        <taxon>Magnoliopsida</taxon>
        <taxon>eudicotyledons</taxon>
        <taxon>Gunneridae</taxon>
        <taxon>Pentapetalae</taxon>
        <taxon>rosids</taxon>
        <taxon>fabids</taxon>
        <taxon>Fagales</taxon>
        <taxon>Myricaceae</taxon>
        <taxon>Morella</taxon>
    </lineage>
</organism>
<dbReference type="Pfam" id="PF13456">
    <property type="entry name" value="RVT_3"/>
    <property type="match status" value="1"/>
</dbReference>
<dbReference type="InterPro" id="IPR012337">
    <property type="entry name" value="RNaseH-like_sf"/>
</dbReference>
<dbReference type="OrthoDB" id="1906820at2759"/>
<dbReference type="AlphaFoldDB" id="A0A6A1WXA9"/>
<dbReference type="InterPro" id="IPR002156">
    <property type="entry name" value="RNaseH_domain"/>
</dbReference>
<dbReference type="Proteomes" id="UP000516437">
    <property type="component" value="Unassembled WGS sequence"/>
</dbReference>
<protein>
    <recommendedName>
        <fullName evidence="1">RNase H type-1 domain-containing protein</fullName>
    </recommendedName>
</protein>
<feature type="domain" description="RNase H type-1" evidence="1">
    <location>
        <begin position="2"/>
        <end position="70"/>
    </location>
</feature>
<keyword evidence="3" id="KW-1185">Reference proteome</keyword>
<dbReference type="GO" id="GO:0003676">
    <property type="term" value="F:nucleic acid binding"/>
    <property type="evidence" value="ECO:0007669"/>
    <property type="project" value="InterPro"/>
</dbReference>
<name>A0A6A1WXA9_9ROSI</name>
<dbReference type="GO" id="GO:0004523">
    <property type="term" value="F:RNA-DNA hybrid ribonuclease activity"/>
    <property type="evidence" value="ECO:0007669"/>
    <property type="project" value="InterPro"/>
</dbReference>
<dbReference type="SUPFAM" id="SSF53098">
    <property type="entry name" value="Ribonuclease H-like"/>
    <property type="match status" value="1"/>
</dbReference>
<gene>
    <name evidence="2" type="ORF">CJ030_MR6G022935</name>
</gene>
<evidence type="ECO:0000259" key="1">
    <source>
        <dbReference type="Pfam" id="PF13456"/>
    </source>
</evidence>